<dbReference type="PANTHER" id="PTHR43233:SF1">
    <property type="entry name" value="FAMILY N-ACETYLTRANSFERASE, PUTATIVE (AFU_ORTHOLOGUE AFUA_6G03350)-RELATED"/>
    <property type="match status" value="1"/>
</dbReference>
<protein>
    <recommendedName>
        <fullName evidence="1">N-acetyltransferase domain-containing protein</fullName>
    </recommendedName>
</protein>
<evidence type="ECO:0000313" key="2">
    <source>
        <dbReference type="EMBL" id="KAF2155483.1"/>
    </source>
</evidence>
<evidence type="ECO:0000313" key="3">
    <source>
        <dbReference type="Proteomes" id="UP000799439"/>
    </source>
</evidence>
<keyword evidence="3" id="KW-1185">Reference proteome</keyword>
<comment type="caution">
    <text evidence="2">The sequence shown here is derived from an EMBL/GenBank/DDBJ whole genome shotgun (WGS) entry which is preliminary data.</text>
</comment>
<dbReference type="Gene3D" id="3.40.630.30">
    <property type="match status" value="1"/>
</dbReference>
<dbReference type="Proteomes" id="UP000799439">
    <property type="component" value="Unassembled WGS sequence"/>
</dbReference>
<reference evidence="2" key="1">
    <citation type="journal article" date="2020" name="Stud. Mycol.">
        <title>101 Dothideomycetes genomes: a test case for predicting lifestyles and emergence of pathogens.</title>
        <authorList>
            <person name="Haridas S."/>
            <person name="Albert R."/>
            <person name="Binder M."/>
            <person name="Bloem J."/>
            <person name="Labutti K."/>
            <person name="Salamov A."/>
            <person name="Andreopoulos B."/>
            <person name="Baker S."/>
            <person name="Barry K."/>
            <person name="Bills G."/>
            <person name="Bluhm B."/>
            <person name="Cannon C."/>
            <person name="Castanera R."/>
            <person name="Culley D."/>
            <person name="Daum C."/>
            <person name="Ezra D."/>
            <person name="Gonzalez J."/>
            <person name="Henrissat B."/>
            <person name="Kuo A."/>
            <person name="Liang C."/>
            <person name="Lipzen A."/>
            <person name="Lutzoni F."/>
            <person name="Magnuson J."/>
            <person name="Mondo S."/>
            <person name="Nolan M."/>
            <person name="Ohm R."/>
            <person name="Pangilinan J."/>
            <person name="Park H.-J."/>
            <person name="Ramirez L."/>
            <person name="Alfaro M."/>
            <person name="Sun H."/>
            <person name="Tritt A."/>
            <person name="Yoshinaga Y."/>
            <person name="Zwiers L.-H."/>
            <person name="Turgeon B."/>
            <person name="Goodwin S."/>
            <person name="Spatafora J."/>
            <person name="Crous P."/>
            <person name="Grigoriev I."/>
        </authorList>
    </citation>
    <scope>NUCLEOTIDE SEQUENCE</scope>
    <source>
        <strain evidence="2">CBS 260.36</strain>
    </source>
</reference>
<dbReference type="OrthoDB" id="10039976at2759"/>
<dbReference type="InterPro" id="IPR016181">
    <property type="entry name" value="Acyl_CoA_acyltransferase"/>
</dbReference>
<dbReference type="Pfam" id="PF13508">
    <property type="entry name" value="Acetyltransf_7"/>
    <property type="match status" value="1"/>
</dbReference>
<gene>
    <name evidence="2" type="ORF">K461DRAFT_276671</name>
</gene>
<feature type="domain" description="N-acetyltransferase" evidence="1">
    <location>
        <begin position="1"/>
        <end position="151"/>
    </location>
</feature>
<accession>A0A9P4J4W7</accession>
<evidence type="ECO:0000259" key="1">
    <source>
        <dbReference type="PROSITE" id="PS51186"/>
    </source>
</evidence>
<dbReference type="PROSITE" id="PS51186">
    <property type="entry name" value="GNAT"/>
    <property type="match status" value="1"/>
</dbReference>
<dbReference type="EMBL" id="ML996083">
    <property type="protein sequence ID" value="KAF2155483.1"/>
    <property type="molecule type" value="Genomic_DNA"/>
</dbReference>
<sequence>MDLFASKQLYWAKALPESAMREMLGNSLCFGLYELSPITSTTTKQHKFVGTARCVTDCITFFYLTDVWVESDYQGRGLGAWMIRCVHEVINSMPHLRRSLLFTGDWERSVPFYERHLDMELFNQSTGQGLAIMERKGPGHPSYGEAGSGYN</sequence>
<name>A0A9P4J4W7_9PEZI</name>
<dbReference type="SUPFAM" id="SSF55729">
    <property type="entry name" value="Acyl-CoA N-acyltransferases (Nat)"/>
    <property type="match status" value="1"/>
</dbReference>
<dbReference type="CDD" id="cd04301">
    <property type="entry name" value="NAT_SF"/>
    <property type="match status" value="1"/>
</dbReference>
<dbReference type="InterPro" id="IPR053144">
    <property type="entry name" value="Acetyltransferase_Butenolide"/>
</dbReference>
<dbReference type="PANTHER" id="PTHR43233">
    <property type="entry name" value="FAMILY N-ACETYLTRANSFERASE, PUTATIVE (AFU_ORTHOLOGUE AFUA_6G03350)-RELATED"/>
    <property type="match status" value="1"/>
</dbReference>
<dbReference type="GO" id="GO:0016747">
    <property type="term" value="F:acyltransferase activity, transferring groups other than amino-acyl groups"/>
    <property type="evidence" value="ECO:0007669"/>
    <property type="project" value="InterPro"/>
</dbReference>
<dbReference type="AlphaFoldDB" id="A0A9P4J4W7"/>
<organism evidence="2 3">
    <name type="scientific">Myriangium duriaei CBS 260.36</name>
    <dbReference type="NCBI Taxonomy" id="1168546"/>
    <lineage>
        <taxon>Eukaryota</taxon>
        <taxon>Fungi</taxon>
        <taxon>Dikarya</taxon>
        <taxon>Ascomycota</taxon>
        <taxon>Pezizomycotina</taxon>
        <taxon>Dothideomycetes</taxon>
        <taxon>Dothideomycetidae</taxon>
        <taxon>Myriangiales</taxon>
        <taxon>Myriangiaceae</taxon>
        <taxon>Myriangium</taxon>
    </lineage>
</organism>
<proteinExistence type="predicted"/>
<dbReference type="InterPro" id="IPR000182">
    <property type="entry name" value="GNAT_dom"/>
</dbReference>